<dbReference type="AlphaFoldDB" id="A0A5E7AAE5"/>
<dbReference type="EMBL" id="CABVHO010000379">
    <property type="protein sequence ID" value="VVN76138.1"/>
    <property type="molecule type" value="Genomic_DNA"/>
</dbReference>
<sequence>MQCAKHQVTGLGSRQRETDGLQVAHLPHQNHVRVFPQRRAQGRGETAGIAMDLALVDQAFARFVNELDRVFDSKNVMVAMVVQVIDHRRQGGGLAGTGRTGHQHQATGGFCNLAKHFPHPQVFHAQHLGRDGPKHRASTAVLIEHIDAETCHTRHFKGKIGLQVLFKLHPLDIVHDIVDQLMDLLGVQCRQIDAPHIAIDANHRWQAGRQVQVGCTLFGAEGQQLSDIHSAPQFQ</sequence>
<evidence type="ECO:0000313" key="2">
    <source>
        <dbReference type="Proteomes" id="UP000326437"/>
    </source>
</evidence>
<name>A0A5E7AAE5_PSEFL</name>
<proteinExistence type="predicted"/>
<gene>
    <name evidence="1" type="ORF">PS685_05308</name>
</gene>
<accession>A0A5E7AAE5</accession>
<dbReference type="Proteomes" id="UP000326437">
    <property type="component" value="Unassembled WGS sequence"/>
</dbReference>
<reference evidence="1 2" key="1">
    <citation type="submission" date="2019-09" db="EMBL/GenBank/DDBJ databases">
        <authorList>
            <person name="Chandra G."/>
            <person name="Truman W A."/>
        </authorList>
    </citation>
    <scope>NUCLEOTIDE SEQUENCE [LARGE SCALE GENOMIC DNA]</scope>
    <source>
        <strain evidence="1">PS685</strain>
    </source>
</reference>
<protein>
    <submittedName>
        <fullName evidence="1">Uncharacterized protein</fullName>
    </submittedName>
</protein>
<organism evidence="1 2">
    <name type="scientific">Pseudomonas fluorescens</name>
    <dbReference type="NCBI Taxonomy" id="294"/>
    <lineage>
        <taxon>Bacteria</taxon>
        <taxon>Pseudomonadati</taxon>
        <taxon>Pseudomonadota</taxon>
        <taxon>Gammaproteobacteria</taxon>
        <taxon>Pseudomonadales</taxon>
        <taxon>Pseudomonadaceae</taxon>
        <taxon>Pseudomonas</taxon>
    </lineage>
</organism>
<evidence type="ECO:0000313" key="1">
    <source>
        <dbReference type="EMBL" id="VVN76138.1"/>
    </source>
</evidence>